<reference evidence="2" key="2">
    <citation type="journal article" date="2021" name="PeerJ">
        <title>Extensive microbial diversity within the chicken gut microbiome revealed by metagenomics and culture.</title>
        <authorList>
            <person name="Gilroy R."/>
            <person name="Ravi A."/>
            <person name="Getino M."/>
            <person name="Pursley I."/>
            <person name="Horton D.L."/>
            <person name="Alikhan N.F."/>
            <person name="Baker D."/>
            <person name="Gharbi K."/>
            <person name="Hall N."/>
            <person name="Watson M."/>
            <person name="Adriaenssens E.M."/>
            <person name="Foster-Nyarko E."/>
            <person name="Jarju S."/>
            <person name="Secka A."/>
            <person name="Antonio M."/>
            <person name="Oren A."/>
            <person name="Chaudhuri R.R."/>
            <person name="La Ragione R."/>
            <person name="Hildebrand F."/>
            <person name="Pallen M.J."/>
        </authorList>
    </citation>
    <scope>NUCLEOTIDE SEQUENCE</scope>
    <source>
        <strain evidence="2">CHK195-15760</strain>
    </source>
</reference>
<keyword evidence="1" id="KW-1133">Transmembrane helix</keyword>
<accession>A0A9D1M2M7</accession>
<feature type="transmembrane region" description="Helical" evidence="1">
    <location>
        <begin position="7"/>
        <end position="28"/>
    </location>
</feature>
<sequence length="155" mass="17585">MENASKALIMAAGVLLGVMIISLGTYLFSMFSSFAQEQETKLYDHTISEFNNQFLKYENATDITLHNIVSLANLAKNNNQKYGVTQEGSPYVAIYIENEKLETKSVEDLNRYIEDHLYKTDASGKVTLQYYTCKTEDIVISSATNKVEKVVFRKK</sequence>
<proteinExistence type="predicted"/>
<evidence type="ECO:0000313" key="2">
    <source>
        <dbReference type="EMBL" id="HIU52442.1"/>
    </source>
</evidence>
<name>A0A9D1M2M7_9FIRM</name>
<dbReference type="Proteomes" id="UP000824093">
    <property type="component" value="Unassembled WGS sequence"/>
</dbReference>
<keyword evidence="1" id="KW-0472">Membrane</keyword>
<evidence type="ECO:0000256" key="1">
    <source>
        <dbReference type="SAM" id="Phobius"/>
    </source>
</evidence>
<comment type="caution">
    <text evidence="2">The sequence shown here is derived from an EMBL/GenBank/DDBJ whole genome shotgun (WGS) entry which is preliminary data.</text>
</comment>
<reference evidence="2" key="1">
    <citation type="submission" date="2020-10" db="EMBL/GenBank/DDBJ databases">
        <authorList>
            <person name="Gilroy R."/>
        </authorList>
    </citation>
    <scope>NUCLEOTIDE SEQUENCE</scope>
    <source>
        <strain evidence="2">CHK195-15760</strain>
    </source>
</reference>
<dbReference type="EMBL" id="DVNH01000063">
    <property type="protein sequence ID" value="HIU52442.1"/>
    <property type="molecule type" value="Genomic_DNA"/>
</dbReference>
<keyword evidence="1" id="KW-0812">Transmembrane</keyword>
<dbReference type="AlphaFoldDB" id="A0A9D1M2M7"/>
<evidence type="ECO:0000313" key="3">
    <source>
        <dbReference type="Proteomes" id="UP000824093"/>
    </source>
</evidence>
<organism evidence="2 3">
    <name type="scientific">Candidatus Merdicola faecigallinarum</name>
    <dbReference type="NCBI Taxonomy" id="2840862"/>
    <lineage>
        <taxon>Bacteria</taxon>
        <taxon>Bacillati</taxon>
        <taxon>Bacillota</taxon>
        <taxon>Clostridia</taxon>
        <taxon>Candidatus Merdicola</taxon>
    </lineage>
</organism>
<gene>
    <name evidence="2" type="ORF">IAB70_07550</name>
</gene>
<protein>
    <submittedName>
        <fullName evidence="2">Uncharacterized protein</fullName>
    </submittedName>
</protein>